<dbReference type="RefSeq" id="WP_308482547.1">
    <property type="nucleotide sequence ID" value="NZ_OY726397.1"/>
</dbReference>
<proteinExistence type="predicted"/>
<evidence type="ECO:0008006" key="5">
    <source>
        <dbReference type="Google" id="ProtNLM"/>
    </source>
</evidence>
<evidence type="ECO:0000313" key="4">
    <source>
        <dbReference type="Proteomes" id="UP001190465"/>
    </source>
</evidence>
<dbReference type="EMBL" id="OY726397">
    <property type="protein sequence ID" value="CAJ1503347.1"/>
    <property type="molecule type" value="Genomic_DNA"/>
</dbReference>
<evidence type="ECO:0000256" key="2">
    <source>
        <dbReference type="SAM" id="SignalP"/>
    </source>
</evidence>
<sequence>MRIRSASVGSLGVAVLLILAPVAGAEPPPPGPLPSDPGAAPDAAAPAAADAGVPHLASPEHLPPGSTSTPPPASEGRGLTYLRELWHAVQTQDVSGADALLLLTQRPMNPDANSPRGLPGGPQVPPAP</sequence>
<evidence type="ECO:0000256" key="1">
    <source>
        <dbReference type="SAM" id="MobiDB-lite"/>
    </source>
</evidence>
<name>A0ABM9LRA0_9MYCO</name>
<evidence type="ECO:0000313" key="3">
    <source>
        <dbReference type="EMBL" id="CAJ1503347.1"/>
    </source>
</evidence>
<reference evidence="3 4" key="1">
    <citation type="submission" date="2023-08" db="EMBL/GenBank/DDBJ databases">
        <authorList>
            <person name="Folkvardsen B D."/>
            <person name="Norman A."/>
        </authorList>
    </citation>
    <scope>NUCLEOTIDE SEQUENCE [LARGE SCALE GENOMIC DNA]</scope>
    <source>
        <strain evidence="3 4">Mu0053</strain>
    </source>
</reference>
<organism evidence="3 4">
    <name type="scientific">[Mycobacterium] burgundiense</name>
    <dbReference type="NCBI Taxonomy" id="3064286"/>
    <lineage>
        <taxon>Bacteria</taxon>
        <taxon>Bacillati</taxon>
        <taxon>Actinomycetota</taxon>
        <taxon>Actinomycetes</taxon>
        <taxon>Mycobacteriales</taxon>
        <taxon>Mycobacteriaceae</taxon>
        <taxon>Mycolicibacterium</taxon>
    </lineage>
</organism>
<dbReference type="Proteomes" id="UP001190465">
    <property type="component" value="Chromosome"/>
</dbReference>
<feature type="chain" id="PRO_5046804491" description="Dopamine receptor D4" evidence="2">
    <location>
        <begin position="26"/>
        <end position="128"/>
    </location>
</feature>
<keyword evidence="2" id="KW-0732">Signal</keyword>
<feature type="compositionally biased region" description="Low complexity" evidence="1">
    <location>
        <begin position="36"/>
        <end position="68"/>
    </location>
</feature>
<feature type="region of interest" description="Disordered" evidence="1">
    <location>
        <begin position="23"/>
        <end position="78"/>
    </location>
</feature>
<accession>A0ABM9LRA0</accession>
<protein>
    <recommendedName>
        <fullName evidence="5">Dopamine receptor D4</fullName>
    </recommendedName>
</protein>
<gene>
    <name evidence="3" type="ORF">MU0053_002413</name>
</gene>
<keyword evidence="4" id="KW-1185">Reference proteome</keyword>
<feature type="region of interest" description="Disordered" evidence="1">
    <location>
        <begin position="105"/>
        <end position="128"/>
    </location>
</feature>
<feature type="signal peptide" evidence="2">
    <location>
        <begin position="1"/>
        <end position="25"/>
    </location>
</feature>
<feature type="compositionally biased region" description="Pro residues" evidence="1">
    <location>
        <begin position="26"/>
        <end position="35"/>
    </location>
</feature>